<evidence type="ECO:0000313" key="2">
    <source>
        <dbReference type="Proteomes" id="UP001596174"/>
    </source>
</evidence>
<proteinExistence type="predicted"/>
<comment type="caution">
    <text evidence="1">The sequence shown here is derived from an EMBL/GenBank/DDBJ whole genome shotgun (WGS) entry which is preliminary data.</text>
</comment>
<gene>
    <name evidence="1" type="ORF">ACFP3V_25210</name>
</gene>
<dbReference type="EMBL" id="JBHSQJ010000122">
    <property type="protein sequence ID" value="MFC5910503.1"/>
    <property type="molecule type" value="Genomic_DNA"/>
</dbReference>
<dbReference type="RefSeq" id="WP_380587795.1">
    <property type="nucleotide sequence ID" value="NZ_JBHSQJ010000122.1"/>
</dbReference>
<dbReference type="Pfam" id="PF11209">
    <property type="entry name" value="LmeA"/>
    <property type="match status" value="1"/>
</dbReference>
<keyword evidence="2" id="KW-1185">Reference proteome</keyword>
<reference evidence="2" key="1">
    <citation type="journal article" date="2019" name="Int. J. Syst. Evol. Microbiol.">
        <title>The Global Catalogue of Microorganisms (GCM) 10K type strain sequencing project: providing services to taxonomists for standard genome sequencing and annotation.</title>
        <authorList>
            <consortium name="The Broad Institute Genomics Platform"/>
            <consortium name="The Broad Institute Genome Sequencing Center for Infectious Disease"/>
            <person name="Wu L."/>
            <person name="Ma J."/>
        </authorList>
    </citation>
    <scope>NUCLEOTIDE SEQUENCE [LARGE SCALE GENOMIC DNA]</scope>
    <source>
        <strain evidence="2">JCM 4816</strain>
    </source>
</reference>
<accession>A0ABW1G8A8</accession>
<organism evidence="1 2">
    <name type="scientific">Streptacidiphilus monticola</name>
    <dbReference type="NCBI Taxonomy" id="2161674"/>
    <lineage>
        <taxon>Bacteria</taxon>
        <taxon>Bacillati</taxon>
        <taxon>Actinomycetota</taxon>
        <taxon>Actinomycetes</taxon>
        <taxon>Kitasatosporales</taxon>
        <taxon>Streptomycetaceae</taxon>
        <taxon>Streptacidiphilus</taxon>
    </lineage>
</organism>
<protein>
    <submittedName>
        <fullName evidence="1">DUF2993 domain-containing protein</fullName>
    </submittedName>
</protein>
<evidence type="ECO:0000313" key="1">
    <source>
        <dbReference type="EMBL" id="MFC5910503.1"/>
    </source>
</evidence>
<sequence length="249" mass="25549">MKLRQISASDGSRRARLPLVLSGALLASALTVLGGDRLVAAWAEHRAAQAFQQATGAASAPGVRISGFPVTGQVLAGHLHRVDIHAGHIPAAGDHPVPLTRLDLSMTDVRAYANAHTARASTVTGTALLSYADLSDALGVGISADTAPGRITARTLIPLLGDVSASARPTVAGPTSIAFRDVRLDAHLPAAAYDAVVQALQQPVTLQDLPAGMTLADIRVDARGVRGDVTGQDVTFAPDQAANTSSRSV</sequence>
<name>A0ABW1G8A8_9ACTN</name>
<dbReference type="InterPro" id="IPR021373">
    <property type="entry name" value="DUF2993"/>
</dbReference>
<dbReference type="Proteomes" id="UP001596174">
    <property type="component" value="Unassembled WGS sequence"/>
</dbReference>